<dbReference type="InterPro" id="IPR014710">
    <property type="entry name" value="RmlC-like_jellyroll"/>
</dbReference>
<keyword evidence="6" id="KW-1185">Reference proteome</keyword>
<dbReference type="SMART" id="SM00342">
    <property type="entry name" value="HTH_ARAC"/>
    <property type="match status" value="1"/>
</dbReference>
<proteinExistence type="predicted"/>
<keyword evidence="3" id="KW-0804">Transcription</keyword>
<sequence>MYSKLPLKNKIETGKSIKIAPFRKDIRKTEPHKHNNYFEIIYLSKGKGFHTIDSQQYQVNPPVVFIVRKEQVHHWELNDVPDGFVLILKKSFVDTSLDKELKNLLTQVSAFSCILLQDEKIIEQLFNMLVQEYQSELNSNMPITEGLLKALLAKILQMAKPVQPTKRKTSNLFLDFREILGHDKTLKNSIAYYARLLKTTPQNLNAACRKAVDQSAAEILSEFIISEAKRLLLYTDMTVAEISLSLEFKDNSHFIKYFKRHTGNTPQSFRSIA</sequence>
<evidence type="ECO:0000256" key="3">
    <source>
        <dbReference type="ARBA" id="ARBA00023163"/>
    </source>
</evidence>
<dbReference type="InterPro" id="IPR003313">
    <property type="entry name" value="AraC-bd"/>
</dbReference>
<dbReference type="InterPro" id="IPR018060">
    <property type="entry name" value="HTH_AraC"/>
</dbReference>
<dbReference type="SUPFAM" id="SSF51215">
    <property type="entry name" value="Regulatory protein AraC"/>
    <property type="match status" value="1"/>
</dbReference>
<dbReference type="PANTHER" id="PTHR43280">
    <property type="entry name" value="ARAC-FAMILY TRANSCRIPTIONAL REGULATOR"/>
    <property type="match status" value="1"/>
</dbReference>
<keyword evidence="2" id="KW-0238">DNA-binding</keyword>
<reference evidence="5 6" key="1">
    <citation type="submission" date="2021-03" db="EMBL/GenBank/DDBJ databases">
        <title>Assistant Professor.</title>
        <authorList>
            <person name="Huq M.A."/>
        </authorList>
    </citation>
    <scope>NUCLEOTIDE SEQUENCE [LARGE SCALE GENOMIC DNA]</scope>
    <source>
        <strain evidence="5 6">MAH-29</strain>
    </source>
</reference>
<evidence type="ECO:0000256" key="2">
    <source>
        <dbReference type="ARBA" id="ARBA00023125"/>
    </source>
</evidence>
<dbReference type="SUPFAM" id="SSF46689">
    <property type="entry name" value="Homeodomain-like"/>
    <property type="match status" value="1"/>
</dbReference>
<gene>
    <name evidence="5" type="ORF">J7I42_20140</name>
</gene>
<comment type="caution">
    <text evidence="5">The sequence shown here is derived from an EMBL/GenBank/DDBJ whole genome shotgun (WGS) entry which is preliminary data.</text>
</comment>
<evidence type="ECO:0000256" key="1">
    <source>
        <dbReference type="ARBA" id="ARBA00023015"/>
    </source>
</evidence>
<name>A0ABS3YXG4_9BACT</name>
<dbReference type="PROSITE" id="PS01124">
    <property type="entry name" value="HTH_ARAC_FAMILY_2"/>
    <property type="match status" value="1"/>
</dbReference>
<dbReference type="InterPro" id="IPR009057">
    <property type="entry name" value="Homeodomain-like_sf"/>
</dbReference>
<dbReference type="Proteomes" id="UP000677244">
    <property type="component" value="Unassembled WGS sequence"/>
</dbReference>
<evidence type="ECO:0000313" key="6">
    <source>
        <dbReference type="Proteomes" id="UP000677244"/>
    </source>
</evidence>
<accession>A0ABS3YXG4</accession>
<organism evidence="5 6">
    <name type="scientific">Niastella soli</name>
    <dbReference type="NCBI Taxonomy" id="2821487"/>
    <lineage>
        <taxon>Bacteria</taxon>
        <taxon>Pseudomonadati</taxon>
        <taxon>Bacteroidota</taxon>
        <taxon>Chitinophagia</taxon>
        <taxon>Chitinophagales</taxon>
        <taxon>Chitinophagaceae</taxon>
        <taxon>Niastella</taxon>
    </lineage>
</organism>
<dbReference type="Pfam" id="PF02311">
    <property type="entry name" value="AraC_binding"/>
    <property type="match status" value="1"/>
</dbReference>
<dbReference type="Pfam" id="PF12833">
    <property type="entry name" value="HTH_18"/>
    <property type="match status" value="1"/>
</dbReference>
<dbReference type="PANTHER" id="PTHR43280:SF32">
    <property type="entry name" value="TRANSCRIPTIONAL REGULATORY PROTEIN"/>
    <property type="match status" value="1"/>
</dbReference>
<dbReference type="EMBL" id="JAGHKO010000004">
    <property type="protein sequence ID" value="MBO9202610.1"/>
    <property type="molecule type" value="Genomic_DNA"/>
</dbReference>
<dbReference type="Gene3D" id="1.10.10.60">
    <property type="entry name" value="Homeodomain-like"/>
    <property type="match status" value="1"/>
</dbReference>
<evidence type="ECO:0000313" key="5">
    <source>
        <dbReference type="EMBL" id="MBO9202610.1"/>
    </source>
</evidence>
<dbReference type="InterPro" id="IPR037923">
    <property type="entry name" value="HTH-like"/>
</dbReference>
<dbReference type="RefSeq" id="WP_209140655.1">
    <property type="nucleotide sequence ID" value="NZ_JAGHKO010000004.1"/>
</dbReference>
<feature type="domain" description="HTH araC/xylS-type" evidence="4">
    <location>
        <begin position="189"/>
        <end position="272"/>
    </location>
</feature>
<dbReference type="Gene3D" id="2.60.120.10">
    <property type="entry name" value="Jelly Rolls"/>
    <property type="match status" value="1"/>
</dbReference>
<evidence type="ECO:0000259" key="4">
    <source>
        <dbReference type="PROSITE" id="PS01124"/>
    </source>
</evidence>
<keyword evidence="1" id="KW-0805">Transcription regulation</keyword>
<protein>
    <submittedName>
        <fullName evidence="5">Helix-turn-helix domain-containing protein</fullName>
    </submittedName>
</protein>